<evidence type="ECO:0000313" key="4">
    <source>
        <dbReference type="EMBL" id="TDQ37709.1"/>
    </source>
</evidence>
<dbReference type="RefSeq" id="WP_166639318.1">
    <property type="nucleotide sequence ID" value="NZ_SNYJ01000012.1"/>
</dbReference>
<evidence type="ECO:0000256" key="1">
    <source>
        <dbReference type="ARBA" id="ARBA00022729"/>
    </source>
</evidence>
<evidence type="ECO:0000256" key="2">
    <source>
        <dbReference type="SAM" id="SignalP"/>
    </source>
</evidence>
<dbReference type="AlphaFoldDB" id="A0A4R6U047"/>
<evidence type="ECO:0000313" key="5">
    <source>
        <dbReference type="Proteomes" id="UP000295632"/>
    </source>
</evidence>
<organism evidence="4 5">
    <name type="scientific">Aureibacillus halotolerans</name>
    <dbReference type="NCBI Taxonomy" id="1508390"/>
    <lineage>
        <taxon>Bacteria</taxon>
        <taxon>Bacillati</taxon>
        <taxon>Bacillota</taxon>
        <taxon>Bacilli</taxon>
        <taxon>Bacillales</taxon>
        <taxon>Bacillaceae</taxon>
        <taxon>Aureibacillus</taxon>
    </lineage>
</organism>
<dbReference type="InterPro" id="IPR001119">
    <property type="entry name" value="SLH_dom"/>
</dbReference>
<feature type="domain" description="SLH" evidence="3">
    <location>
        <begin position="142"/>
        <end position="205"/>
    </location>
</feature>
<keyword evidence="5" id="KW-1185">Reference proteome</keyword>
<feature type="signal peptide" evidence="2">
    <location>
        <begin position="1"/>
        <end position="23"/>
    </location>
</feature>
<proteinExistence type="predicted"/>
<dbReference type="Proteomes" id="UP000295632">
    <property type="component" value="Unassembled WGS sequence"/>
</dbReference>
<name>A0A4R6U047_9BACI</name>
<feature type="domain" description="SLH" evidence="3">
    <location>
        <begin position="20"/>
        <end position="83"/>
    </location>
</feature>
<keyword evidence="1 2" id="KW-0732">Signal</keyword>
<comment type="caution">
    <text evidence="4">The sequence shown here is derived from an EMBL/GenBank/DDBJ whole genome shotgun (WGS) entry which is preliminary data.</text>
</comment>
<accession>A0A4R6U047</accession>
<evidence type="ECO:0000259" key="3">
    <source>
        <dbReference type="PROSITE" id="PS51272"/>
    </source>
</evidence>
<reference evidence="4 5" key="1">
    <citation type="submission" date="2019-03" db="EMBL/GenBank/DDBJ databases">
        <title>Genomic Encyclopedia of Type Strains, Phase IV (KMG-IV): sequencing the most valuable type-strain genomes for metagenomic binning, comparative biology and taxonomic classification.</title>
        <authorList>
            <person name="Goeker M."/>
        </authorList>
    </citation>
    <scope>NUCLEOTIDE SEQUENCE [LARGE SCALE GENOMIC DNA]</scope>
    <source>
        <strain evidence="4 5">DSM 28697</strain>
    </source>
</reference>
<dbReference type="PROSITE" id="PS51272">
    <property type="entry name" value="SLH"/>
    <property type="match status" value="2"/>
</dbReference>
<sequence length="405" mass="45684">MKKIATAITLTTIMMTVPYTANATTAIQENHWAADAIEHSHANNLLTDWTMEAYAPNREVTYGEFLSMLSSTFSLYTSDTPRQYFPDIPPNHPLAAIAEAAVLNKWMKATPSEPMGFDQPIQRSEAVVLLARSLDVTFQPDAASFTDMDDASPLHRGWLGGLAKMTILQGYSDGTFQLNQPLTRAEAASIIDRLLMWQNEEVEIRQLSQVIRAHERAVMTLLSQLDQKKPPEFEVIETELSSYYTADEIEFMRQHYKSLLQFPESGLSFTFAHPLPWSLKLTEDAEGGRVLTYKTADHAPPYSSGVRRYKLTFVEGKWKIAETSYAPLQEPFTADEVRKLVLDSPLLGRQPERISLFNTEINREGEKIYGFGIYNEDGLLDEVWVNSANGRIGEKEIFSLGVESQ</sequence>
<dbReference type="PANTHER" id="PTHR43308">
    <property type="entry name" value="OUTER MEMBRANE PROTEIN ALPHA-RELATED"/>
    <property type="match status" value="1"/>
</dbReference>
<dbReference type="InterPro" id="IPR051465">
    <property type="entry name" value="Cell_Envelope_Struct_Comp"/>
</dbReference>
<feature type="chain" id="PRO_5020355506" evidence="2">
    <location>
        <begin position="24"/>
        <end position="405"/>
    </location>
</feature>
<dbReference type="EMBL" id="SNYJ01000012">
    <property type="protein sequence ID" value="TDQ37709.1"/>
    <property type="molecule type" value="Genomic_DNA"/>
</dbReference>
<protein>
    <submittedName>
        <fullName evidence="4">S-layer family protein</fullName>
    </submittedName>
</protein>
<gene>
    <name evidence="4" type="ORF">EV213_11269</name>
</gene>
<dbReference type="Pfam" id="PF00395">
    <property type="entry name" value="SLH"/>
    <property type="match status" value="1"/>
</dbReference>